<dbReference type="HOGENOM" id="CLU_006344_10_2_1"/>
<dbReference type="InterPro" id="IPR041078">
    <property type="entry name" value="Plavaka"/>
</dbReference>
<evidence type="ECO:0000313" key="2">
    <source>
        <dbReference type="EMBL" id="KII84503.1"/>
    </source>
</evidence>
<dbReference type="Proteomes" id="UP000053263">
    <property type="component" value="Unassembled WGS sequence"/>
</dbReference>
<name>A0A0C9T8G6_PLICR</name>
<dbReference type="OrthoDB" id="2576233at2759"/>
<protein>
    <recommendedName>
        <fullName evidence="1">DUF6830 domain-containing protein</fullName>
    </recommendedName>
</protein>
<feature type="domain" description="DUF6830" evidence="1">
    <location>
        <begin position="722"/>
        <end position="832"/>
    </location>
</feature>
<evidence type="ECO:0000259" key="1">
    <source>
        <dbReference type="Pfam" id="PF20722"/>
    </source>
</evidence>
<dbReference type="Pfam" id="PF18759">
    <property type="entry name" value="Plavaka"/>
    <property type="match status" value="1"/>
</dbReference>
<evidence type="ECO:0000313" key="3">
    <source>
        <dbReference type="Proteomes" id="UP000053263"/>
    </source>
</evidence>
<organism evidence="2 3">
    <name type="scientific">Plicaturopsis crispa FD-325 SS-3</name>
    <dbReference type="NCBI Taxonomy" id="944288"/>
    <lineage>
        <taxon>Eukaryota</taxon>
        <taxon>Fungi</taxon>
        <taxon>Dikarya</taxon>
        <taxon>Basidiomycota</taxon>
        <taxon>Agaricomycotina</taxon>
        <taxon>Agaricomycetes</taxon>
        <taxon>Agaricomycetidae</taxon>
        <taxon>Amylocorticiales</taxon>
        <taxon>Amylocorticiaceae</taxon>
        <taxon>Plicatura</taxon>
        <taxon>Plicaturopsis crispa</taxon>
    </lineage>
</organism>
<keyword evidence="3" id="KW-1185">Reference proteome</keyword>
<dbReference type="Pfam" id="PF20722">
    <property type="entry name" value="DUF6830"/>
    <property type="match status" value="1"/>
</dbReference>
<proteinExistence type="predicted"/>
<sequence>MNEFTVNALKCPNPSCSAGPWDSWKALLVHINHKFSQCKDFRYTSPDPVALQDYFCPPITLEEAPLYSATPIPDLPLNPGTPQFIDSHPTASRAYGKARNTLEKMDSDQYAHRRVHNAFYPFSDRSEWELARFLCQSSLKQGEIDAFLKLPWIVARKLSFASYHVLRSFIEALPHTPEWRTTEIIVDGYPTTKPLTLLYRDGLECAEFLAGNPVFGPSILLQPQRVYTNREKSSREYSEFMTADNAWEYQNQLPEGGTLVGIVGASDKTAVTMGTGGLQMHPTFITLANFTSEVRMKESNRAWMCVAFMPIPHFEVHPDYQSILAARVWHKCVDIFSSRLKQAARVGYYMPDPNGVLRQAFTPLVGWIADLPEQQLIAATAASASPTSTATTKDFGDPFPHLPRRGADTLRQIYQLALTVDPWDLSKFQVAAKLLHLSGVHLPFWRDWSQADPSKFLNPEILHSGHKFFFDHVLAWCKEALGPPELDARYMSLHTRIGTRHFPEGICHVKQMTGREHREIQRTIVAVIAGACSGGFVRAVRAIVDFIYQMQAPVFTNSTINALVESLKEFHDEKHHVLEAGARRGEKTTIEHFNIPKLEVLQATAQAIRGNGNLMQWSADATERLLQTNCKHTFRQGSNHRGFDEQCVRMLDRAEKIHQFDLFTALRSRGLELTNHAHPNAQGPDSHPLYTWLSRVAPGDKMVGVPRPVCNLFLKGSLGSDTSSLAAYHLNGSPDIPIISINDAASLFGLQDLRPALGDYHRGLSYVQRNGRRVSDNHTTLPFSHIRVWLKFKIQQHSVHNPNSVIPSRTVQALPPSSYNKHGHCDTVLINSIDGNTDSLAQIRIIFQPIFPGVPRKRNSSPASPTLLYAQTFKYAGRRDQDGTLLEEPNVDMYLLQRHCRSTALPSGEKVRMGEVIPIQAVTQPVELVPVYGQKLDSQWTSNTSLELPTNFYLNNFDDKDFYHRILTSYL</sequence>
<dbReference type="EMBL" id="KN832570">
    <property type="protein sequence ID" value="KII84503.1"/>
    <property type="molecule type" value="Genomic_DNA"/>
</dbReference>
<dbReference type="AlphaFoldDB" id="A0A0C9T8G6"/>
<gene>
    <name evidence="2" type="ORF">PLICRDRAFT_117735</name>
</gene>
<accession>A0A0C9T8G6</accession>
<reference evidence="2 3" key="1">
    <citation type="submission" date="2014-06" db="EMBL/GenBank/DDBJ databases">
        <title>Evolutionary Origins and Diversification of the Mycorrhizal Mutualists.</title>
        <authorList>
            <consortium name="DOE Joint Genome Institute"/>
            <consortium name="Mycorrhizal Genomics Consortium"/>
            <person name="Kohler A."/>
            <person name="Kuo A."/>
            <person name="Nagy L.G."/>
            <person name="Floudas D."/>
            <person name="Copeland A."/>
            <person name="Barry K.W."/>
            <person name="Cichocki N."/>
            <person name="Veneault-Fourrey C."/>
            <person name="LaButti K."/>
            <person name="Lindquist E.A."/>
            <person name="Lipzen A."/>
            <person name="Lundell T."/>
            <person name="Morin E."/>
            <person name="Murat C."/>
            <person name="Riley R."/>
            <person name="Ohm R."/>
            <person name="Sun H."/>
            <person name="Tunlid A."/>
            <person name="Henrissat B."/>
            <person name="Grigoriev I.V."/>
            <person name="Hibbett D.S."/>
            <person name="Martin F."/>
        </authorList>
    </citation>
    <scope>NUCLEOTIDE SEQUENCE [LARGE SCALE GENOMIC DNA]</scope>
    <source>
        <strain evidence="2 3">FD-325 SS-3</strain>
    </source>
</reference>
<dbReference type="InterPro" id="IPR049233">
    <property type="entry name" value="DUF6830"/>
</dbReference>